<evidence type="ECO:0000313" key="2">
    <source>
        <dbReference type="Proteomes" id="UP000284605"/>
    </source>
</evidence>
<comment type="caution">
    <text evidence="1">The sequence shown here is derived from an EMBL/GenBank/DDBJ whole genome shotgun (WGS) entry which is preliminary data.</text>
</comment>
<dbReference type="OrthoDB" id="6064795at2"/>
<evidence type="ECO:0000313" key="1">
    <source>
        <dbReference type="EMBL" id="RJF94836.1"/>
    </source>
</evidence>
<proteinExistence type="predicted"/>
<organism evidence="1 2">
    <name type="scientific">Oleomonas cavernae</name>
    <dbReference type="NCBI Taxonomy" id="2320859"/>
    <lineage>
        <taxon>Bacteria</taxon>
        <taxon>Pseudomonadati</taxon>
        <taxon>Pseudomonadota</taxon>
        <taxon>Alphaproteobacteria</taxon>
        <taxon>Acetobacterales</taxon>
        <taxon>Acetobacteraceae</taxon>
        <taxon>Oleomonas</taxon>
    </lineage>
</organism>
<protein>
    <submittedName>
        <fullName evidence="1">Transcriptional regulator</fullName>
    </submittedName>
</protein>
<dbReference type="Proteomes" id="UP000284605">
    <property type="component" value="Unassembled WGS sequence"/>
</dbReference>
<dbReference type="AlphaFoldDB" id="A0A418WUH7"/>
<dbReference type="RefSeq" id="WP_119776412.1">
    <property type="nucleotide sequence ID" value="NZ_QYUK01000008.1"/>
</dbReference>
<gene>
    <name evidence="1" type="ORF">D3874_03205</name>
</gene>
<keyword evidence="2" id="KW-1185">Reference proteome</keyword>
<dbReference type="EMBL" id="QYUK01000008">
    <property type="protein sequence ID" value="RJF94836.1"/>
    <property type="molecule type" value="Genomic_DNA"/>
</dbReference>
<accession>A0A418WUH7</accession>
<sequence>MTARVKISAAQAAREAWGTELPRWVQVLAAEADATTEKATAIRIGYAASVVWQVIRRDYKGSYPNVESAVRAALMRDTVICPVLGEIAGDKCLSHQNRTRRPVNTTEVKLSRRCPTCPNRKQGGSNVAK</sequence>
<name>A0A418WUH7_9PROT</name>
<reference evidence="1 2" key="1">
    <citation type="submission" date="2018-09" db="EMBL/GenBank/DDBJ databases">
        <authorList>
            <person name="Zhu H."/>
        </authorList>
    </citation>
    <scope>NUCLEOTIDE SEQUENCE [LARGE SCALE GENOMIC DNA]</scope>
    <source>
        <strain evidence="1 2">K1W22B-8</strain>
    </source>
</reference>